<feature type="domain" description="Endonuclease/exonuclease/phosphatase" evidence="2">
    <location>
        <begin position="49"/>
        <end position="256"/>
    </location>
</feature>
<dbReference type="PANTHER" id="PTHR14859">
    <property type="entry name" value="CALCOFLUOR WHITE HYPERSENSITIVE PROTEIN PRECURSOR"/>
    <property type="match status" value="1"/>
</dbReference>
<sequence>MKRKFFIFMMILIIVIPCFFLWRQHCRNYTLQYTTPSSQAGMPDQLRVATYNVKLLNHGEDLDKFAKEIKALQPDILCLQEVDQNALRSGNMDMVKEMAEACDMPYYHFFQTMWIIDGYYGIGILSRYPITEVSSTQLPNELLKEPRVLGKAKVEIHHRIIQVYLSHLSFKEREARKKQIAFISKEIQNTTDTLFLGDFNTFQESDFFSIDGMQAVNHFKNPFITFRDFGFPDNIYYSNNFTLTHADTIPSSFSDHNILYCDLKIKE</sequence>
<dbReference type="EMBL" id="CP060636">
    <property type="protein sequence ID" value="QNM10783.1"/>
    <property type="molecule type" value="Genomic_DNA"/>
</dbReference>
<keyword evidence="1" id="KW-0812">Transmembrane</keyword>
<dbReference type="Gene3D" id="3.60.10.10">
    <property type="entry name" value="Endonuclease/exonuclease/phosphatase"/>
    <property type="match status" value="1"/>
</dbReference>
<gene>
    <name evidence="3" type="ORF">H9Q80_10845</name>
</gene>
<keyword evidence="3" id="KW-0378">Hydrolase</keyword>
<reference evidence="3 4" key="1">
    <citation type="submission" date="2020-08" db="EMBL/GenBank/DDBJ databases">
        <authorList>
            <person name="Liu C."/>
            <person name="Sun Q."/>
        </authorList>
    </citation>
    <scope>NUCLEOTIDE SEQUENCE [LARGE SCALE GENOMIC DNA]</scope>
    <source>
        <strain evidence="3 4">NSJ-61</strain>
    </source>
</reference>
<dbReference type="InterPro" id="IPR051916">
    <property type="entry name" value="GPI-anchor_lipid_remodeler"/>
</dbReference>
<dbReference type="GO" id="GO:0004527">
    <property type="term" value="F:exonuclease activity"/>
    <property type="evidence" value="ECO:0007669"/>
    <property type="project" value="UniProtKB-KW"/>
</dbReference>
<dbReference type="GO" id="GO:0016020">
    <property type="term" value="C:membrane"/>
    <property type="evidence" value="ECO:0007669"/>
    <property type="project" value="GOC"/>
</dbReference>
<evidence type="ECO:0000256" key="1">
    <source>
        <dbReference type="SAM" id="Phobius"/>
    </source>
</evidence>
<dbReference type="KEGG" id="ehn:H9Q80_10845"/>
<evidence type="ECO:0000313" key="3">
    <source>
        <dbReference type="EMBL" id="QNM10783.1"/>
    </source>
</evidence>
<keyword evidence="3" id="KW-0269">Exonuclease</keyword>
<feature type="transmembrane region" description="Helical" evidence="1">
    <location>
        <begin position="5"/>
        <end position="22"/>
    </location>
</feature>
<dbReference type="Pfam" id="PF03372">
    <property type="entry name" value="Exo_endo_phos"/>
    <property type="match status" value="1"/>
</dbReference>
<dbReference type="Proteomes" id="UP000515856">
    <property type="component" value="Chromosome"/>
</dbReference>
<dbReference type="AlphaFoldDB" id="A0A7G9GJ01"/>
<keyword evidence="3" id="KW-0255">Endonuclease</keyword>
<dbReference type="GO" id="GO:0006506">
    <property type="term" value="P:GPI anchor biosynthetic process"/>
    <property type="evidence" value="ECO:0007669"/>
    <property type="project" value="TreeGrafter"/>
</dbReference>
<accession>A0A7G9GJ01</accession>
<keyword evidence="3" id="KW-0540">Nuclease</keyword>
<evidence type="ECO:0000313" key="4">
    <source>
        <dbReference type="Proteomes" id="UP000515856"/>
    </source>
</evidence>
<protein>
    <submittedName>
        <fullName evidence="3">Endonuclease/exonuclease/phosphatase family protein</fullName>
    </submittedName>
</protein>
<keyword evidence="1" id="KW-0472">Membrane</keyword>
<name>A0A7G9GJ01_9FIRM</name>
<evidence type="ECO:0000259" key="2">
    <source>
        <dbReference type="Pfam" id="PF03372"/>
    </source>
</evidence>
<proteinExistence type="predicted"/>
<dbReference type="InterPro" id="IPR036691">
    <property type="entry name" value="Endo/exonu/phosph_ase_sf"/>
</dbReference>
<dbReference type="SUPFAM" id="SSF56219">
    <property type="entry name" value="DNase I-like"/>
    <property type="match status" value="1"/>
</dbReference>
<dbReference type="PANTHER" id="PTHR14859:SF15">
    <property type="entry name" value="ENDONUCLEASE_EXONUCLEASE_PHOSPHATASE DOMAIN-CONTAINING PROTEIN"/>
    <property type="match status" value="1"/>
</dbReference>
<dbReference type="GO" id="GO:0004519">
    <property type="term" value="F:endonuclease activity"/>
    <property type="evidence" value="ECO:0007669"/>
    <property type="project" value="UniProtKB-KW"/>
</dbReference>
<keyword evidence="1" id="KW-1133">Transmembrane helix</keyword>
<organism evidence="3 4">
    <name type="scientific">[Eubacterium] hominis</name>
    <dbReference type="NCBI Taxonomy" id="2764325"/>
    <lineage>
        <taxon>Bacteria</taxon>
        <taxon>Bacillati</taxon>
        <taxon>Bacillota</taxon>
        <taxon>Erysipelotrichia</taxon>
        <taxon>Erysipelotrichales</taxon>
        <taxon>Erysipelotrichaceae</taxon>
        <taxon>Amedibacillus</taxon>
    </lineage>
</organism>
<keyword evidence="4" id="KW-1185">Reference proteome</keyword>
<dbReference type="RefSeq" id="WP_117455819.1">
    <property type="nucleotide sequence ID" value="NZ_CP060636.1"/>
</dbReference>
<dbReference type="InterPro" id="IPR005135">
    <property type="entry name" value="Endo/exonuclease/phosphatase"/>
</dbReference>